<dbReference type="PANTHER" id="PTHR15629:SF2">
    <property type="entry name" value="SH3 DOMAIN-CONTAINING YSC84-LIKE PROTEIN 1"/>
    <property type="match status" value="1"/>
</dbReference>
<gene>
    <name evidence="2" type="ORF">COCSUDRAFT_41000</name>
</gene>
<dbReference type="PANTHER" id="PTHR15629">
    <property type="entry name" value="SH3YL1 PROTEIN"/>
    <property type="match status" value="1"/>
</dbReference>
<dbReference type="Pfam" id="PF04366">
    <property type="entry name" value="Ysc84"/>
    <property type="match status" value="1"/>
</dbReference>
<keyword evidence="3" id="KW-1185">Reference proteome</keyword>
<accession>I0Z1Z5</accession>
<dbReference type="eggNOG" id="KOG1843">
    <property type="taxonomic scope" value="Eukaryota"/>
</dbReference>
<dbReference type="CDD" id="cd11524">
    <property type="entry name" value="SYLF"/>
    <property type="match status" value="1"/>
</dbReference>
<name>I0Z1Z5_COCSC</name>
<evidence type="ECO:0000313" key="3">
    <source>
        <dbReference type="Proteomes" id="UP000007264"/>
    </source>
</evidence>
<dbReference type="Proteomes" id="UP000007264">
    <property type="component" value="Unassembled WGS sequence"/>
</dbReference>
<dbReference type="RefSeq" id="XP_005649208.1">
    <property type="nucleotide sequence ID" value="XM_005649151.1"/>
</dbReference>
<dbReference type="InterPro" id="IPR051702">
    <property type="entry name" value="SH3_domain_YSC84-like"/>
</dbReference>
<sequence length="248" mass="26523">MNPGAEHLKDEVHRALELLGNLTKPNPPQNPLGELNPKAIKHCRGIFFFHTKKVGLALGIKWGAGVLLAHILDENGRESWSAPVLFKVNEVSLGLLAGVGNIQTVLILGSEKAVDQFRVGAKKGPVVLGQDLSLGKSFGFDVIEDANVFASRDIISHSLADGAIVDWSLIGGKISVDKDANAAIYGKDADLEKVLGAPSSTHNPPAALKPLYDTLDSIAADAKEDMRKFNGFGKRWSPDTSEMKAKDA</sequence>
<evidence type="ECO:0000313" key="2">
    <source>
        <dbReference type="EMBL" id="EIE24664.1"/>
    </source>
</evidence>
<feature type="domain" description="Ysc84 actin-binding" evidence="1">
    <location>
        <begin position="90"/>
        <end position="217"/>
    </location>
</feature>
<dbReference type="GeneID" id="17042969"/>
<dbReference type="GO" id="GO:0035091">
    <property type="term" value="F:phosphatidylinositol binding"/>
    <property type="evidence" value="ECO:0007669"/>
    <property type="project" value="TreeGrafter"/>
</dbReference>
<protein>
    <recommendedName>
        <fullName evidence="1">Ysc84 actin-binding domain-containing protein</fullName>
    </recommendedName>
</protein>
<dbReference type="InterPro" id="IPR007461">
    <property type="entry name" value="Ysc84_actin-binding"/>
</dbReference>
<organism evidence="2 3">
    <name type="scientific">Coccomyxa subellipsoidea (strain C-169)</name>
    <name type="common">Green microalga</name>
    <dbReference type="NCBI Taxonomy" id="574566"/>
    <lineage>
        <taxon>Eukaryota</taxon>
        <taxon>Viridiplantae</taxon>
        <taxon>Chlorophyta</taxon>
        <taxon>core chlorophytes</taxon>
        <taxon>Trebouxiophyceae</taxon>
        <taxon>Trebouxiophyceae incertae sedis</taxon>
        <taxon>Coccomyxaceae</taxon>
        <taxon>Coccomyxa</taxon>
        <taxon>Coccomyxa subellipsoidea</taxon>
    </lineage>
</organism>
<dbReference type="AlphaFoldDB" id="I0Z1Z5"/>
<dbReference type="KEGG" id="csl:COCSUDRAFT_41000"/>
<dbReference type="OrthoDB" id="443981at2759"/>
<proteinExistence type="predicted"/>
<evidence type="ECO:0000259" key="1">
    <source>
        <dbReference type="Pfam" id="PF04366"/>
    </source>
</evidence>
<comment type="caution">
    <text evidence="2">The sequence shown here is derived from an EMBL/GenBank/DDBJ whole genome shotgun (WGS) entry which is preliminary data.</text>
</comment>
<dbReference type="EMBL" id="AGSI01000005">
    <property type="protein sequence ID" value="EIE24664.1"/>
    <property type="molecule type" value="Genomic_DNA"/>
</dbReference>
<reference evidence="2 3" key="1">
    <citation type="journal article" date="2012" name="Genome Biol.">
        <title>The genome of the polar eukaryotic microalga coccomyxa subellipsoidea reveals traits of cold adaptation.</title>
        <authorList>
            <person name="Blanc G."/>
            <person name="Agarkova I."/>
            <person name="Grimwood J."/>
            <person name="Kuo A."/>
            <person name="Brueggeman A."/>
            <person name="Dunigan D."/>
            <person name="Gurnon J."/>
            <person name="Ladunga I."/>
            <person name="Lindquist E."/>
            <person name="Lucas S."/>
            <person name="Pangilinan J."/>
            <person name="Proschold T."/>
            <person name="Salamov A."/>
            <person name="Schmutz J."/>
            <person name="Weeks D."/>
            <person name="Yamada T."/>
            <person name="Claverie J.M."/>
            <person name="Grigoriev I."/>
            <person name="Van Etten J."/>
            <person name="Lomsadze A."/>
            <person name="Borodovsky M."/>
        </authorList>
    </citation>
    <scope>NUCLEOTIDE SEQUENCE [LARGE SCALE GENOMIC DNA]</scope>
    <source>
        <strain evidence="2 3">C-169</strain>
    </source>
</reference>